<protein>
    <recommendedName>
        <fullName evidence="13">Cytochrome b561 domain-containing protein</fullName>
    </recommendedName>
</protein>
<reference evidence="14" key="2">
    <citation type="submission" date="2023-05" db="EMBL/GenBank/DDBJ databases">
        <authorList>
            <consortium name="Lawrence Berkeley National Laboratory"/>
            <person name="Steindorff A."/>
            <person name="Hensen N."/>
            <person name="Bonometti L."/>
            <person name="Westerberg I."/>
            <person name="Brannstrom I.O."/>
            <person name="Guillou S."/>
            <person name="Cros-Aarteil S."/>
            <person name="Calhoun S."/>
            <person name="Haridas S."/>
            <person name="Kuo A."/>
            <person name="Mondo S."/>
            <person name="Pangilinan J."/>
            <person name="Riley R."/>
            <person name="Labutti K."/>
            <person name="Andreopoulos B."/>
            <person name="Lipzen A."/>
            <person name="Chen C."/>
            <person name="Yanf M."/>
            <person name="Daum C."/>
            <person name="Ng V."/>
            <person name="Clum A."/>
            <person name="Ohm R."/>
            <person name="Martin F."/>
            <person name="Silar P."/>
            <person name="Natvig D."/>
            <person name="Lalanne C."/>
            <person name="Gautier V."/>
            <person name="Ament-Velasquez S.L."/>
            <person name="Kruys A."/>
            <person name="Hutchinson M.I."/>
            <person name="Powell A.J."/>
            <person name="Barry K."/>
            <person name="Miller A.N."/>
            <person name="Grigoriev I.V."/>
            <person name="Debuchy R."/>
            <person name="Gladieux P."/>
            <person name="Thoren M.H."/>
            <person name="Johannesson H."/>
        </authorList>
    </citation>
    <scope>NUCLEOTIDE SEQUENCE</scope>
    <source>
        <strain evidence="14">CBS 757.83</strain>
    </source>
</reference>
<dbReference type="Pfam" id="PF03188">
    <property type="entry name" value="Cytochrom_B561"/>
    <property type="match status" value="1"/>
</dbReference>
<evidence type="ECO:0000256" key="11">
    <source>
        <dbReference type="SAM" id="MobiDB-lite"/>
    </source>
</evidence>
<evidence type="ECO:0000256" key="8">
    <source>
        <dbReference type="ARBA" id="ARBA00022989"/>
    </source>
</evidence>
<evidence type="ECO:0000256" key="12">
    <source>
        <dbReference type="SAM" id="Phobius"/>
    </source>
</evidence>
<keyword evidence="5 12" id="KW-0812">Transmembrane</keyword>
<feature type="region of interest" description="Disordered" evidence="11">
    <location>
        <begin position="1"/>
        <end position="30"/>
    </location>
</feature>
<dbReference type="PROSITE" id="PS50939">
    <property type="entry name" value="CYTOCHROME_B561"/>
    <property type="match status" value="1"/>
</dbReference>
<dbReference type="SMART" id="SM00665">
    <property type="entry name" value="B561"/>
    <property type="match status" value="1"/>
</dbReference>
<evidence type="ECO:0000256" key="10">
    <source>
        <dbReference type="ARBA" id="ARBA00023136"/>
    </source>
</evidence>
<feature type="transmembrane region" description="Helical" evidence="12">
    <location>
        <begin position="112"/>
        <end position="131"/>
    </location>
</feature>
<reference evidence="14" key="1">
    <citation type="journal article" date="2023" name="Mol. Phylogenet. Evol.">
        <title>Genome-scale phylogeny and comparative genomics of the fungal order Sordariales.</title>
        <authorList>
            <person name="Hensen N."/>
            <person name="Bonometti L."/>
            <person name="Westerberg I."/>
            <person name="Brannstrom I.O."/>
            <person name="Guillou S."/>
            <person name="Cros-Aarteil S."/>
            <person name="Calhoun S."/>
            <person name="Haridas S."/>
            <person name="Kuo A."/>
            <person name="Mondo S."/>
            <person name="Pangilinan J."/>
            <person name="Riley R."/>
            <person name="LaButti K."/>
            <person name="Andreopoulos B."/>
            <person name="Lipzen A."/>
            <person name="Chen C."/>
            <person name="Yan M."/>
            <person name="Daum C."/>
            <person name="Ng V."/>
            <person name="Clum A."/>
            <person name="Steindorff A."/>
            <person name="Ohm R.A."/>
            <person name="Martin F."/>
            <person name="Silar P."/>
            <person name="Natvig D.O."/>
            <person name="Lalanne C."/>
            <person name="Gautier V."/>
            <person name="Ament-Velasquez S.L."/>
            <person name="Kruys A."/>
            <person name="Hutchinson M.I."/>
            <person name="Powell A.J."/>
            <person name="Barry K."/>
            <person name="Miller A.N."/>
            <person name="Grigoriev I.V."/>
            <person name="Debuchy R."/>
            <person name="Gladieux P."/>
            <person name="Hiltunen Thoren M."/>
            <person name="Johannesson H."/>
        </authorList>
    </citation>
    <scope>NUCLEOTIDE SEQUENCE</scope>
    <source>
        <strain evidence="14">CBS 757.83</strain>
    </source>
</reference>
<evidence type="ECO:0000256" key="6">
    <source>
        <dbReference type="ARBA" id="ARBA00022723"/>
    </source>
</evidence>
<dbReference type="Proteomes" id="UP001305647">
    <property type="component" value="Unassembled WGS sequence"/>
</dbReference>
<dbReference type="InterPro" id="IPR006593">
    <property type="entry name" value="Cyt_b561/ferric_Rdtase_TM"/>
</dbReference>
<feature type="transmembrane region" description="Helical" evidence="12">
    <location>
        <begin position="81"/>
        <end position="100"/>
    </location>
</feature>
<keyword evidence="10 12" id="KW-0472">Membrane</keyword>
<proteinExistence type="predicted"/>
<comment type="cofactor">
    <cofactor evidence="1">
        <name>heme b</name>
        <dbReference type="ChEBI" id="CHEBI:60344"/>
    </cofactor>
</comment>
<dbReference type="AlphaFoldDB" id="A0AAN6Q0S7"/>
<comment type="caution">
    <text evidence="14">The sequence shown here is derived from an EMBL/GenBank/DDBJ whole genome shotgun (WGS) entry which is preliminary data.</text>
</comment>
<dbReference type="GO" id="GO:0046872">
    <property type="term" value="F:metal ion binding"/>
    <property type="evidence" value="ECO:0007669"/>
    <property type="project" value="UniProtKB-KW"/>
</dbReference>
<feature type="transmembrane region" description="Helical" evidence="12">
    <location>
        <begin position="146"/>
        <end position="170"/>
    </location>
</feature>
<evidence type="ECO:0000256" key="3">
    <source>
        <dbReference type="ARBA" id="ARBA00022448"/>
    </source>
</evidence>
<evidence type="ECO:0000256" key="2">
    <source>
        <dbReference type="ARBA" id="ARBA00004141"/>
    </source>
</evidence>
<evidence type="ECO:0000259" key="13">
    <source>
        <dbReference type="PROSITE" id="PS50939"/>
    </source>
</evidence>
<keyword evidence="15" id="KW-1185">Reference proteome</keyword>
<evidence type="ECO:0000256" key="7">
    <source>
        <dbReference type="ARBA" id="ARBA00022982"/>
    </source>
</evidence>
<organism evidence="14 15">
    <name type="scientific">Parathielavia hyrcaniae</name>
    <dbReference type="NCBI Taxonomy" id="113614"/>
    <lineage>
        <taxon>Eukaryota</taxon>
        <taxon>Fungi</taxon>
        <taxon>Dikarya</taxon>
        <taxon>Ascomycota</taxon>
        <taxon>Pezizomycotina</taxon>
        <taxon>Sordariomycetes</taxon>
        <taxon>Sordariomycetidae</taxon>
        <taxon>Sordariales</taxon>
        <taxon>Chaetomiaceae</taxon>
        <taxon>Parathielavia</taxon>
    </lineage>
</organism>
<keyword evidence="9" id="KW-0408">Iron</keyword>
<dbReference type="Gene3D" id="1.20.120.1770">
    <property type="match status" value="1"/>
</dbReference>
<dbReference type="EMBL" id="MU863635">
    <property type="protein sequence ID" value="KAK4101490.1"/>
    <property type="molecule type" value="Genomic_DNA"/>
</dbReference>
<evidence type="ECO:0000256" key="9">
    <source>
        <dbReference type="ARBA" id="ARBA00023004"/>
    </source>
</evidence>
<keyword evidence="7" id="KW-0249">Electron transport</keyword>
<name>A0AAN6Q0S7_9PEZI</name>
<dbReference type="InterPro" id="IPR045150">
    <property type="entry name" value="CYB561D1/2"/>
</dbReference>
<evidence type="ECO:0000313" key="14">
    <source>
        <dbReference type="EMBL" id="KAK4101490.1"/>
    </source>
</evidence>
<feature type="transmembrane region" description="Helical" evidence="12">
    <location>
        <begin position="190"/>
        <end position="209"/>
    </location>
</feature>
<dbReference type="CDD" id="cd08761">
    <property type="entry name" value="Cyt_b561_CYB561D2_like"/>
    <property type="match status" value="1"/>
</dbReference>
<keyword evidence="3" id="KW-0813">Transport</keyword>
<dbReference type="GO" id="GO:0016020">
    <property type="term" value="C:membrane"/>
    <property type="evidence" value="ECO:0007669"/>
    <property type="project" value="UniProtKB-SubCell"/>
</dbReference>
<keyword evidence="4" id="KW-0349">Heme</keyword>
<feature type="domain" description="Cytochrome b561" evidence="13">
    <location>
        <begin position="42"/>
        <end position="244"/>
    </location>
</feature>
<accession>A0AAN6Q0S7</accession>
<dbReference type="GO" id="GO:0140575">
    <property type="term" value="F:transmembrane monodehydroascorbate reductase activity"/>
    <property type="evidence" value="ECO:0007669"/>
    <property type="project" value="InterPro"/>
</dbReference>
<evidence type="ECO:0000256" key="5">
    <source>
        <dbReference type="ARBA" id="ARBA00022692"/>
    </source>
</evidence>
<dbReference type="PANTHER" id="PTHR15422:SF45">
    <property type="entry name" value="CYTOCHROME B561 DOMAIN-CONTAINING PROTEIN"/>
    <property type="match status" value="1"/>
</dbReference>
<feature type="transmembrane region" description="Helical" evidence="12">
    <location>
        <begin position="215"/>
        <end position="235"/>
    </location>
</feature>
<sequence>MSSTDAPPIPQDEAHAPGPTESAPLLGRPGDALQKPNAPMFMNVVLGTGWVAQVGAVLLLSIVWVSVLAHPTTPLVSPHPLLNSLGVFTVLQAILVLQPTRTPEAKALGQRAHALLHALSFSLFAAGVAVIETNKIRNGYPHFHSAHAFLGVATAALLALQYLFGFTILLTPRVWGGVDNAKAMWKYHRWVGYTALLMLLATVAMAVETDYSQDVLRMNLIAVLAAEVLIVVGVFPRIHLRKMGINTGPAH</sequence>
<evidence type="ECO:0000256" key="4">
    <source>
        <dbReference type="ARBA" id="ARBA00022617"/>
    </source>
</evidence>
<evidence type="ECO:0000256" key="1">
    <source>
        <dbReference type="ARBA" id="ARBA00001970"/>
    </source>
</evidence>
<evidence type="ECO:0000313" key="15">
    <source>
        <dbReference type="Proteomes" id="UP001305647"/>
    </source>
</evidence>
<feature type="transmembrane region" description="Helical" evidence="12">
    <location>
        <begin position="44"/>
        <end position="69"/>
    </location>
</feature>
<keyword evidence="6" id="KW-0479">Metal-binding</keyword>
<dbReference type="PANTHER" id="PTHR15422">
    <property type="entry name" value="OS05G0565100 PROTEIN"/>
    <property type="match status" value="1"/>
</dbReference>
<gene>
    <name evidence="14" type="ORF">N658DRAFT_471365</name>
</gene>
<comment type="subcellular location">
    <subcellularLocation>
        <location evidence="2">Membrane</location>
        <topology evidence="2">Multi-pass membrane protein</topology>
    </subcellularLocation>
</comment>
<keyword evidence="8 12" id="KW-1133">Transmembrane helix</keyword>